<organism evidence="5 6">
    <name type="scientific">Kineococcus endophyticus</name>
    <dbReference type="NCBI Taxonomy" id="1181883"/>
    <lineage>
        <taxon>Bacteria</taxon>
        <taxon>Bacillati</taxon>
        <taxon>Actinomycetota</taxon>
        <taxon>Actinomycetes</taxon>
        <taxon>Kineosporiales</taxon>
        <taxon>Kineosporiaceae</taxon>
        <taxon>Kineococcus</taxon>
    </lineage>
</organism>
<evidence type="ECO:0000313" key="5">
    <source>
        <dbReference type="EMBL" id="MEW9265586.1"/>
    </source>
</evidence>
<comment type="function">
    <text evidence="3">Required for flagellar hook formation. May act as a scaffolding protein.</text>
</comment>
<dbReference type="RefSeq" id="WP_367638718.1">
    <property type="nucleotide sequence ID" value="NZ_JBFNQN010000008.1"/>
</dbReference>
<gene>
    <name evidence="5" type="ORF">AB1207_12575</name>
</gene>
<dbReference type="Proteomes" id="UP001555826">
    <property type="component" value="Unassembled WGS sequence"/>
</dbReference>
<evidence type="ECO:0000313" key="6">
    <source>
        <dbReference type="Proteomes" id="UP001555826"/>
    </source>
</evidence>
<dbReference type="Pfam" id="PF03963">
    <property type="entry name" value="FlgD"/>
    <property type="match status" value="1"/>
</dbReference>
<feature type="compositionally biased region" description="Polar residues" evidence="4">
    <location>
        <begin position="196"/>
        <end position="205"/>
    </location>
</feature>
<evidence type="ECO:0000256" key="4">
    <source>
        <dbReference type="SAM" id="MobiDB-lite"/>
    </source>
</evidence>
<comment type="caution">
    <text evidence="5">The sequence shown here is derived from an EMBL/GenBank/DDBJ whole genome shotgun (WGS) entry which is preliminary data.</text>
</comment>
<accession>A0ABV3P7I4</accession>
<evidence type="ECO:0000256" key="1">
    <source>
        <dbReference type="ARBA" id="ARBA00010577"/>
    </source>
</evidence>
<comment type="similarity">
    <text evidence="1 3">Belongs to the FlgD family.</text>
</comment>
<dbReference type="InterPro" id="IPR005648">
    <property type="entry name" value="FlgD"/>
</dbReference>
<evidence type="ECO:0000256" key="3">
    <source>
        <dbReference type="RuleBase" id="RU362076"/>
    </source>
</evidence>
<feature type="region of interest" description="Disordered" evidence="4">
    <location>
        <begin position="165"/>
        <end position="205"/>
    </location>
</feature>
<reference evidence="5 6" key="1">
    <citation type="submission" date="2024-07" db="EMBL/GenBank/DDBJ databases">
        <authorList>
            <person name="Thanompreechachai J."/>
            <person name="Duangmal K."/>
        </authorList>
    </citation>
    <scope>NUCLEOTIDE SEQUENCE [LARGE SCALE GENOMIC DNA]</scope>
    <source>
        <strain evidence="5 6">KCTC 19886</strain>
    </source>
</reference>
<keyword evidence="6" id="KW-1185">Reference proteome</keyword>
<dbReference type="EMBL" id="JBFNQN010000008">
    <property type="protein sequence ID" value="MEW9265586.1"/>
    <property type="molecule type" value="Genomic_DNA"/>
</dbReference>
<evidence type="ECO:0000256" key="2">
    <source>
        <dbReference type="ARBA" id="ARBA00022795"/>
    </source>
</evidence>
<keyword evidence="2 3" id="KW-1005">Bacterial flagellum biogenesis</keyword>
<proteinExistence type="inferred from homology"/>
<keyword evidence="5" id="KW-0969">Cilium</keyword>
<protein>
    <recommendedName>
        <fullName evidence="3">Basal-body rod modification protein FlgD</fullName>
    </recommendedName>
</protein>
<feature type="compositionally biased region" description="Low complexity" evidence="4">
    <location>
        <begin position="165"/>
        <end position="195"/>
    </location>
</feature>
<name>A0ABV3P7I4_9ACTN</name>
<keyword evidence="5" id="KW-0966">Cell projection</keyword>
<keyword evidence="5" id="KW-0282">Flagellum</keyword>
<sequence>MTIDAASGANPYAGLIANSDLLTQTTAAKNAGKTDTSAVAQQKTKDDKDMFLKLLVAQLRYQDPSKPADTTQFMAQTAQFSALEAMQDVAKQSTTMVAAQNKLQASALVGQTVSYTGEDGTTKTGEVRSVSFVQGSAGGTNGEPVLNVDGVSVVLSKIAGVNAAGTAAGTTTTAGTTATTPASSTSGTPAAGSTTNPTTGSTQSA</sequence>